<dbReference type="EMBL" id="NXIE01000001">
    <property type="protein sequence ID" value="RXK13892.1"/>
    <property type="molecule type" value="Genomic_DNA"/>
</dbReference>
<evidence type="ECO:0000313" key="2">
    <source>
        <dbReference type="EMBL" id="RXK13892.1"/>
    </source>
</evidence>
<proteinExistence type="predicted"/>
<accession>A0A4Q1AZ11</accession>
<sequence>MDNFFKIVKESNFNLTTIFQEAPNESLLILFIFALILISLVFFVRHSIIKAKVIKDILSINELKTFDEYIEKIDFIIEQTPKRGVKAVETLSKNRDKVLSKAITLLNDLQIKEKINNYQYLSDNFLMLSTNIKNKYKNETLSNFLKDKSLELLNVNLYSQIEIYYKNTHFNEKEFNNINAIVSYANKQDNPWLILDGLIDTFKKLSFSYNLELFKFIEKLEKEKSKQIYEFCKDKIDNLFTSRKDEISVNILDYLYEKEEKEKVYDYIKTLELQSYLQQLYYLYFDKKQDLDLDLSFIANPIEIQNDYKNYIDNSLTSNWRDEKHIEYVSRAKGVLEVLGHEEFRSLIERVDRIKTDIENNKKIEEALKIAKRAESIAIEAKSFNQNSSKKNKTELVVQPKAD</sequence>
<keyword evidence="1" id="KW-1133">Transmembrane helix</keyword>
<name>A0A4Q1AZ11_9BACT</name>
<dbReference type="RefSeq" id="WP_129060002.1">
    <property type="nucleotide sequence ID" value="NZ_NXIE01000001.1"/>
</dbReference>
<gene>
    <name evidence="2" type="ORF">CP965_00135</name>
</gene>
<dbReference type="AlphaFoldDB" id="A0A4Q1AZ11"/>
<keyword evidence="3" id="KW-1185">Reference proteome</keyword>
<keyword evidence="1" id="KW-0812">Transmembrane</keyword>
<keyword evidence="1" id="KW-0472">Membrane</keyword>
<comment type="caution">
    <text evidence="2">The sequence shown here is derived from an EMBL/GenBank/DDBJ whole genome shotgun (WGS) entry which is preliminary data.</text>
</comment>
<evidence type="ECO:0000313" key="3">
    <source>
        <dbReference type="Proteomes" id="UP000289718"/>
    </source>
</evidence>
<evidence type="ECO:0000256" key="1">
    <source>
        <dbReference type="SAM" id="Phobius"/>
    </source>
</evidence>
<feature type="transmembrane region" description="Helical" evidence="1">
    <location>
        <begin position="26"/>
        <end position="44"/>
    </location>
</feature>
<dbReference type="Proteomes" id="UP000289718">
    <property type="component" value="Unassembled WGS sequence"/>
</dbReference>
<reference evidence="2 3" key="1">
    <citation type="submission" date="2017-09" db="EMBL/GenBank/DDBJ databases">
        <title>Genomics of the genus Arcobacter.</title>
        <authorList>
            <person name="Perez-Cataluna A."/>
            <person name="Figueras M.J."/>
            <person name="Salas-Masso N."/>
        </authorList>
    </citation>
    <scope>NUCLEOTIDE SEQUENCE [LARGE SCALE GENOMIC DNA]</scope>
    <source>
        <strain evidence="2 3">F156-34</strain>
    </source>
</reference>
<organism evidence="2 3">
    <name type="scientific">Halarcobacter mediterraneus</name>
    <dbReference type="NCBI Taxonomy" id="2023153"/>
    <lineage>
        <taxon>Bacteria</taxon>
        <taxon>Pseudomonadati</taxon>
        <taxon>Campylobacterota</taxon>
        <taxon>Epsilonproteobacteria</taxon>
        <taxon>Campylobacterales</taxon>
        <taxon>Arcobacteraceae</taxon>
        <taxon>Halarcobacter</taxon>
    </lineage>
</organism>
<dbReference type="OrthoDB" id="5342727at2"/>
<protein>
    <submittedName>
        <fullName evidence="2">Uncharacterized protein</fullName>
    </submittedName>
</protein>